<reference evidence="2 3" key="1">
    <citation type="submission" date="2019-03" db="EMBL/GenBank/DDBJ databases">
        <title>Genomic Encyclopedia of Type Strains, Phase IV (KMG-IV): sequencing the most valuable type-strain genomes for metagenomic binning, comparative biology and taxonomic classification.</title>
        <authorList>
            <person name="Goeker M."/>
        </authorList>
    </citation>
    <scope>NUCLEOTIDE SEQUENCE [LARGE SCALE GENOMIC DNA]</scope>
    <source>
        <strain evidence="2 3">DSM 28697</strain>
    </source>
</reference>
<dbReference type="Proteomes" id="UP000295632">
    <property type="component" value="Unassembled WGS sequence"/>
</dbReference>
<dbReference type="PROSITE" id="PS51746">
    <property type="entry name" value="PPM_2"/>
    <property type="match status" value="1"/>
</dbReference>
<dbReference type="EMBL" id="SNYJ01000002">
    <property type="protein sequence ID" value="TDQ42206.1"/>
    <property type="molecule type" value="Genomic_DNA"/>
</dbReference>
<comment type="caution">
    <text evidence="2">The sequence shown here is derived from an EMBL/GenBank/DDBJ whole genome shotgun (WGS) entry which is preliminary data.</text>
</comment>
<sequence>MKNRQWDIGVTSVEGPHKDINEDSGFAKVFANKGGDPYTVAVVADGMGGYRAGDEASELVVNAVHQWAAEEAPTLLGLSHPYSHISRSLDQKMQKLNDTLLDWSANGKKAGSTVSILFLHGDHYVIRHIGDSRIYSLSDDVQGSVSHEFTDDTTMPLHAHAPQVTLVTEDHSWVAKQMKEGRLSKEEARVHPKRNVLLACLGIEYGCQTYHRDGKIESDQLFLLCSDGFYTQFPESEIEELMRFSRVYEDVQEASRRLAVQAEQRDTKDNVTVVIVRPAKKAQGSSFWKALFTKTKE</sequence>
<dbReference type="SMART" id="SM00332">
    <property type="entry name" value="PP2Cc"/>
    <property type="match status" value="1"/>
</dbReference>
<protein>
    <submittedName>
        <fullName evidence="2">Serine/threonine protein phosphatase PrpC</fullName>
    </submittedName>
</protein>
<organism evidence="2 3">
    <name type="scientific">Aureibacillus halotolerans</name>
    <dbReference type="NCBI Taxonomy" id="1508390"/>
    <lineage>
        <taxon>Bacteria</taxon>
        <taxon>Bacillati</taxon>
        <taxon>Bacillota</taxon>
        <taxon>Bacilli</taxon>
        <taxon>Bacillales</taxon>
        <taxon>Bacillaceae</taxon>
        <taxon>Aureibacillus</taxon>
    </lineage>
</organism>
<dbReference type="RefSeq" id="WP_133579093.1">
    <property type="nucleotide sequence ID" value="NZ_SNYJ01000002.1"/>
</dbReference>
<evidence type="ECO:0000259" key="1">
    <source>
        <dbReference type="PROSITE" id="PS51746"/>
    </source>
</evidence>
<dbReference type="Pfam" id="PF13672">
    <property type="entry name" value="PP2C_2"/>
    <property type="match status" value="1"/>
</dbReference>
<gene>
    <name evidence="2" type="ORF">EV213_102237</name>
</gene>
<dbReference type="AlphaFoldDB" id="A0A4R6U8S1"/>
<evidence type="ECO:0000313" key="2">
    <source>
        <dbReference type="EMBL" id="TDQ42206.1"/>
    </source>
</evidence>
<dbReference type="InterPro" id="IPR001932">
    <property type="entry name" value="PPM-type_phosphatase-like_dom"/>
</dbReference>
<dbReference type="SMART" id="SM00331">
    <property type="entry name" value="PP2C_SIG"/>
    <property type="match status" value="1"/>
</dbReference>
<dbReference type="InterPro" id="IPR036457">
    <property type="entry name" value="PPM-type-like_dom_sf"/>
</dbReference>
<dbReference type="OrthoDB" id="9801841at2"/>
<proteinExistence type="predicted"/>
<dbReference type="SUPFAM" id="SSF81606">
    <property type="entry name" value="PP2C-like"/>
    <property type="match status" value="1"/>
</dbReference>
<name>A0A4R6U8S1_9BACI</name>
<accession>A0A4R6U8S1</accession>
<dbReference type="Gene3D" id="3.60.40.10">
    <property type="entry name" value="PPM-type phosphatase domain"/>
    <property type="match status" value="1"/>
</dbReference>
<evidence type="ECO:0000313" key="3">
    <source>
        <dbReference type="Proteomes" id="UP000295632"/>
    </source>
</evidence>
<keyword evidence="3" id="KW-1185">Reference proteome</keyword>
<feature type="domain" description="PPM-type phosphatase" evidence="1">
    <location>
        <begin position="7"/>
        <end position="278"/>
    </location>
</feature>
<dbReference type="CDD" id="cd00143">
    <property type="entry name" value="PP2Cc"/>
    <property type="match status" value="1"/>
</dbReference>